<feature type="non-terminal residue" evidence="7">
    <location>
        <position position="1"/>
    </location>
</feature>
<dbReference type="Gene3D" id="3.30.230.80">
    <property type="match status" value="1"/>
</dbReference>
<dbReference type="GO" id="GO:0140662">
    <property type="term" value="F:ATP-dependent protein folding chaperone"/>
    <property type="evidence" value="ECO:0007669"/>
    <property type="project" value="InterPro"/>
</dbReference>
<protein>
    <submittedName>
        <fullName evidence="7">Uncharacterized protein</fullName>
    </submittedName>
</protein>
<proteinExistence type="inferred from homology"/>
<reference evidence="7 8" key="1">
    <citation type="journal article" date="2020" name="IScience">
        <title>Genome Sequencing of the Endangered Kingdonia uniflora (Circaeasteraceae, Ranunculales) Reveals Potential Mechanisms of Evolutionary Specialization.</title>
        <authorList>
            <person name="Sun Y."/>
            <person name="Deng T."/>
            <person name="Zhang A."/>
            <person name="Moore M.J."/>
            <person name="Landis J.B."/>
            <person name="Lin N."/>
            <person name="Zhang H."/>
            <person name="Zhang X."/>
            <person name="Huang J."/>
            <person name="Zhang X."/>
            <person name="Sun H."/>
            <person name="Wang H."/>
        </authorList>
    </citation>
    <scope>NUCLEOTIDE SEQUENCE [LARGE SCALE GENOMIC DNA]</scope>
    <source>
        <strain evidence="7">TB1705</strain>
        <tissue evidence="7">Leaf</tissue>
    </source>
</reference>
<dbReference type="SUPFAM" id="SSF48452">
    <property type="entry name" value="TPR-like"/>
    <property type="match status" value="1"/>
</dbReference>
<dbReference type="Pfam" id="PF00183">
    <property type="entry name" value="HSP90"/>
    <property type="match status" value="1"/>
</dbReference>
<evidence type="ECO:0000313" key="8">
    <source>
        <dbReference type="Proteomes" id="UP000541444"/>
    </source>
</evidence>
<feature type="repeat" description="TPR" evidence="5">
    <location>
        <begin position="218"/>
        <end position="251"/>
    </location>
</feature>
<keyword evidence="6" id="KW-0812">Transmembrane</keyword>
<dbReference type="GO" id="GO:0016887">
    <property type="term" value="F:ATP hydrolysis activity"/>
    <property type="evidence" value="ECO:0007669"/>
    <property type="project" value="InterPro"/>
</dbReference>
<keyword evidence="8" id="KW-1185">Reference proteome</keyword>
<dbReference type="Gene3D" id="1.25.40.10">
    <property type="entry name" value="Tetratricopeptide repeat domain"/>
    <property type="match status" value="1"/>
</dbReference>
<dbReference type="SUPFAM" id="SSF54211">
    <property type="entry name" value="Ribosomal protein S5 domain 2-like"/>
    <property type="match status" value="1"/>
</dbReference>
<evidence type="ECO:0000313" key="7">
    <source>
        <dbReference type="EMBL" id="KAF6174905.1"/>
    </source>
</evidence>
<dbReference type="GO" id="GO:0051082">
    <property type="term" value="F:unfolded protein binding"/>
    <property type="evidence" value="ECO:0007669"/>
    <property type="project" value="InterPro"/>
</dbReference>
<evidence type="ECO:0000256" key="6">
    <source>
        <dbReference type="SAM" id="Phobius"/>
    </source>
</evidence>
<dbReference type="SUPFAM" id="SSF55874">
    <property type="entry name" value="ATPase domain of HSP90 chaperone/DNA topoisomerase II/histidine kinase"/>
    <property type="match status" value="1"/>
</dbReference>
<dbReference type="PROSITE" id="PS50005">
    <property type="entry name" value="TPR"/>
    <property type="match status" value="1"/>
</dbReference>
<comment type="similarity">
    <text evidence="1">Belongs to the heat shock protein 90 family.</text>
</comment>
<evidence type="ECO:0000256" key="5">
    <source>
        <dbReference type="PROSITE-ProRule" id="PRU00339"/>
    </source>
</evidence>
<name>A0A7J7P639_9MAGN</name>
<evidence type="ECO:0000256" key="3">
    <source>
        <dbReference type="ARBA" id="ARBA00022840"/>
    </source>
</evidence>
<evidence type="ECO:0000256" key="4">
    <source>
        <dbReference type="ARBA" id="ARBA00023186"/>
    </source>
</evidence>
<comment type="caution">
    <text evidence="7">The sequence shown here is derived from an EMBL/GenBank/DDBJ whole genome shotgun (WGS) entry which is preliminary data.</text>
</comment>
<keyword evidence="4" id="KW-0143">Chaperone</keyword>
<gene>
    <name evidence="7" type="ORF">GIB67_026393</name>
</gene>
<dbReference type="AlphaFoldDB" id="A0A7J7P639"/>
<keyword evidence="6" id="KW-0472">Membrane</keyword>
<keyword evidence="3" id="KW-0067">ATP-binding</keyword>
<organism evidence="7 8">
    <name type="scientific">Kingdonia uniflora</name>
    <dbReference type="NCBI Taxonomy" id="39325"/>
    <lineage>
        <taxon>Eukaryota</taxon>
        <taxon>Viridiplantae</taxon>
        <taxon>Streptophyta</taxon>
        <taxon>Embryophyta</taxon>
        <taxon>Tracheophyta</taxon>
        <taxon>Spermatophyta</taxon>
        <taxon>Magnoliopsida</taxon>
        <taxon>Ranunculales</taxon>
        <taxon>Circaeasteraceae</taxon>
        <taxon>Kingdonia</taxon>
    </lineage>
</organism>
<dbReference type="InterPro" id="IPR036890">
    <property type="entry name" value="HATPase_C_sf"/>
</dbReference>
<dbReference type="InterPro" id="IPR020568">
    <property type="entry name" value="Ribosomal_Su5_D2-typ_SF"/>
</dbReference>
<dbReference type="InterPro" id="IPR011990">
    <property type="entry name" value="TPR-like_helical_dom_sf"/>
</dbReference>
<evidence type="ECO:0000256" key="2">
    <source>
        <dbReference type="ARBA" id="ARBA00022741"/>
    </source>
</evidence>
<keyword evidence="5" id="KW-0802">TPR repeat</keyword>
<evidence type="ECO:0000256" key="1">
    <source>
        <dbReference type="ARBA" id="ARBA00008239"/>
    </source>
</evidence>
<sequence>KELIVHSLYSHREVVLREIVSNASDALDKLRFLSVTEPSLLGDAGKLEIRIKPDPENGTITIMCLCQQRAQGSLNFFVFVIPFILALLQFPPFMLFPPDDKYEFSEPTRVSSLVKNYSQFFSFPTYTWQEKSRFVEMRNSKDVEKEENQEFNKKTFNEFLDPPAHTHFTTEFPRYLSFVKGVVDSNDLPLNVSREILQEIRIDSRLFNEAAQISPDDADVHIVLGVLYNLSREFDKAIGSFQTVLKLKPWDYSL</sequence>
<dbReference type="InterPro" id="IPR019734">
    <property type="entry name" value="TPR_rpt"/>
</dbReference>
<dbReference type="InterPro" id="IPR001404">
    <property type="entry name" value="Hsp90_fam"/>
</dbReference>
<accession>A0A7J7P639</accession>
<dbReference type="Proteomes" id="UP000541444">
    <property type="component" value="Unassembled WGS sequence"/>
</dbReference>
<dbReference type="EMBL" id="JACGCM010000223">
    <property type="protein sequence ID" value="KAF6174905.1"/>
    <property type="molecule type" value="Genomic_DNA"/>
</dbReference>
<dbReference type="GO" id="GO:0005524">
    <property type="term" value="F:ATP binding"/>
    <property type="evidence" value="ECO:0007669"/>
    <property type="project" value="UniProtKB-KW"/>
</dbReference>
<dbReference type="PANTHER" id="PTHR11528">
    <property type="entry name" value="HEAT SHOCK PROTEIN 90 FAMILY MEMBER"/>
    <property type="match status" value="1"/>
</dbReference>
<dbReference type="Gene3D" id="3.30.565.10">
    <property type="entry name" value="Histidine kinase-like ATPase, C-terminal domain"/>
    <property type="match status" value="1"/>
</dbReference>
<keyword evidence="6" id="KW-1133">Transmembrane helix</keyword>
<keyword evidence="2" id="KW-0547">Nucleotide-binding</keyword>
<dbReference type="OrthoDB" id="988614at2759"/>
<feature type="transmembrane region" description="Helical" evidence="6">
    <location>
        <begin position="76"/>
        <end position="96"/>
    </location>
</feature>